<keyword evidence="5" id="KW-1185">Reference proteome</keyword>
<evidence type="ECO:0000313" key="4">
    <source>
        <dbReference type="EMBL" id="CAE7202552.1"/>
    </source>
</evidence>
<comment type="caution">
    <text evidence="4">The sequence shown here is derived from an EMBL/GenBank/DDBJ whole genome shotgun (WGS) entry which is preliminary data.</text>
</comment>
<dbReference type="OrthoDB" id="410989at2759"/>
<accession>A0A812JDJ5</accession>
<evidence type="ECO:0000256" key="1">
    <source>
        <dbReference type="SAM" id="MobiDB-lite"/>
    </source>
</evidence>
<feature type="transmembrane region" description="Helical" evidence="2">
    <location>
        <begin position="525"/>
        <end position="549"/>
    </location>
</feature>
<dbReference type="SMART" id="SM01411">
    <property type="entry name" value="Ephrin_rec_like"/>
    <property type="match status" value="5"/>
</dbReference>
<protein>
    <submittedName>
        <fullName evidence="4">UVR8 protein</fullName>
    </submittedName>
</protein>
<dbReference type="EMBL" id="CAJNDS010000402">
    <property type="protein sequence ID" value="CAE7202552.1"/>
    <property type="molecule type" value="Genomic_DNA"/>
</dbReference>
<feature type="domain" description="Tyrosine-protein kinase ephrin type A/B receptor-like" evidence="3">
    <location>
        <begin position="78"/>
        <end position="118"/>
    </location>
</feature>
<keyword evidence="2" id="KW-0812">Transmembrane</keyword>
<organism evidence="4 5">
    <name type="scientific">Symbiodinium natans</name>
    <dbReference type="NCBI Taxonomy" id="878477"/>
    <lineage>
        <taxon>Eukaryota</taxon>
        <taxon>Sar</taxon>
        <taxon>Alveolata</taxon>
        <taxon>Dinophyceae</taxon>
        <taxon>Suessiales</taxon>
        <taxon>Symbiodiniaceae</taxon>
        <taxon>Symbiodinium</taxon>
    </lineage>
</organism>
<dbReference type="SUPFAM" id="SSF57184">
    <property type="entry name" value="Growth factor receptor domain"/>
    <property type="match status" value="2"/>
</dbReference>
<feature type="transmembrane region" description="Helical" evidence="2">
    <location>
        <begin position="395"/>
        <end position="423"/>
    </location>
</feature>
<keyword evidence="2" id="KW-1133">Transmembrane helix</keyword>
<dbReference type="InterPro" id="IPR011641">
    <property type="entry name" value="Tyr-kin_ephrin_A/B_rcpt-like"/>
</dbReference>
<dbReference type="Gene3D" id="2.10.50.10">
    <property type="entry name" value="Tumor Necrosis Factor Receptor, subunit A, domain 2"/>
    <property type="match status" value="3"/>
</dbReference>
<reference evidence="4" key="1">
    <citation type="submission" date="2021-02" db="EMBL/GenBank/DDBJ databases">
        <authorList>
            <person name="Dougan E. K."/>
            <person name="Rhodes N."/>
            <person name="Thang M."/>
            <person name="Chan C."/>
        </authorList>
    </citation>
    <scope>NUCLEOTIDE SEQUENCE</scope>
</reference>
<proteinExistence type="predicted"/>
<dbReference type="Proteomes" id="UP000604046">
    <property type="component" value="Unassembled WGS sequence"/>
</dbReference>
<dbReference type="InterPro" id="IPR009030">
    <property type="entry name" value="Growth_fac_rcpt_cys_sf"/>
</dbReference>
<dbReference type="AlphaFoldDB" id="A0A812JDJ5"/>
<evidence type="ECO:0000259" key="3">
    <source>
        <dbReference type="Pfam" id="PF07699"/>
    </source>
</evidence>
<evidence type="ECO:0000256" key="2">
    <source>
        <dbReference type="SAM" id="Phobius"/>
    </source>
</evidence>
<gene>
    <name evidence="4" type="primary">UVR8</name>
    <name evidence="4" type="ORF">SNAT2548_LOCUS6154</name>
</gene>
<feature type="region of interest" description="Disordered" evidence="1">
    <location>
        <begin position="717"/>
        <end position="770"/>
    </location>
</feature>
<evidence type="ECO:0000313" key="5">
    <source>
        <dbReference type="Proteomes" id="UP000604046"/>
    </source>
</evidence>
<dbReference type="Pfam" id="PF07699">
    <property type="entry name" value="Ephrin_rec_like"/>
    <property type="match status" value="1"/>
</dbReference>
<keyword evidence="2" id="KW-0472">Membrane</keyword>
<sequence>MMLHNSFCLEVGATSLSSCSCIPGFVNEDGSCEACGIGWFCPGGSERRWPCAETKTTHTNTAGSPSECNCKPGLFLQNGLCAPCPLGYFKASIGDDECSQCGDGTYSNHTGATEPCLCATGYGFDDTSGRCMACQAGEYKASVGNLPCSRCSTDKSSTSAATSPLDCRCRAGLAAEGSMCRDCSEGFFCPGKGEELACPENATSRAGSSLQTDCLCTPGYFFREDNCEACPPGRYKPTLANELTCPLQCPTNALSARGSTSLSACFCAEGYFAELDSADSIARCASCSGLPHLQCPGGFEGQTTQHKLPVSSPGYFQTGTTTAVKCNVVAANGLSTCLGGIICTEGDSKGLSTECVGIYHNACGEGSTGELCGECPAGWGRHAFQQPCQPCAAGAALPLILSYLSTSAIVNFVVAYMAAVAAVRGSTKLHTIMIRIATQWLAACSVLATFDLTQIPLDTTTEQNTENDGPLFPWPAQVTAAMLGLFETLTLSPVLTSVDLAAQCMAQEVSARNSAPRIAMAVYQLLLPVLVVLSILLLSLFVVCFVVPLGQHLGHPFNELGRKAKALNSLRKAVDQVLSESFKDGVASETPSRPVSTPPSWADLKRSGVLKELQSTKQIWQAAQDPDAFLRRATAQSRTLLLRACAARACSLAPPTKALQANRHLAQADLRDFLTLDFANESTDFTAMLDKVLETAWLKTPEQKLFEVNIHGEKKLDAETHQGNGPKISEFEAAADPDETAATSQPPADIDTDMVPSEDQQRTTPSRHGLSLMADEAVESLDFGLFSLNLPSATLSIRACRSFG</sequence>
<dbReference type="PANTHER" id="PTHR11319">
    <property type="entry name" value="G PROTEIN-COUPLED RECEPTOR-RELATED"/>
    <property type="match status" value="1"/>
</dbReference>
<dbReference type="PANTHER" id="PTHR11319:SF35">
    <property type="entry name" value="OUTER MEMBRANE PROTEIN PMPC-RELATED"/>
    <property type="match status" value="1"/>
</dbReference>
<name>A0A812JDJ5_9DINO</name>